<gene>
    <name evidence="2" type="ORF">RB2654_15706</name>
</gene>
<proteinExistence type="predicted"/>
<dbReference type="HOGENOM" id="CLU_092422_0_0_5"/>
<protein>
    <recommendedName>
        <fullName evidence="4">DUF998 domain-containing protein</fullName>
    </recommendedName>
</protein>
<dbReference type="Proteomes" id="UP000002931">
    <property type="component" value="Unassembled WGS sequence"/>
</dbReference>
<dbReference type="STRING" id="314271.RB2654_15706"/>
<sequence length="247" mass="26720">MDQLGKEIKGDIEEDKNALVIEYLNVRRALGWLGFFLPAVLIIYGLLPDTVFAPSISEFYYTHMGGVFVGTMCAIGVFLVSYKGYAKTDDETLSDNVLTSGAGIFAIGVALFPVVVDSPDMVALPDVNLGIEGHPNLLHFGSATGFFVLLSLMSIFQFTKSDRDSDGKMVWTGDNLIFVGCGGVMILALLALVPYVLSDRITETLAPYKYMFILETIGVLAFAVSWLVKGKQLGAVRAVARMVAPAD</sequence>
<feature type="transmembrane region" description="Helical" evidence="1">
    <location>
        <begin position="59"/>
        <end position="85"/>
    </location>
</feature>
<accession>A3VB11</accession>
<keyword evidence="1" id="KW-0812">Transmembrane</keyword>
<evidence type="ECO:0000256" key="1">
    <source>
        <dbReference type="SAM" id="Phobius"/>
    </source>
</evidence>
<dbReference type="RefSeq" id="WP_008333302.1">
    <property type="nucleotide sequence ID" value="NZ_CH902578.1"/>
</dbReference>
<dbReference type="eggNOG" id="ENOG50330Z7">
    <property type="taxonomic scope" value="Bacteria"/>
</dbReference>
<feature type="transmembrane region" description="Helical" evidence="1">
    <location>
        <begin position="136"/>
        <end position="156"/>
    </location>
</feature>
<dbReference type="OrthoDB" id="9803163at2"/>
<keyword evidence="1" id="KW-1133">Transmembrane helix</keyword>
<feature type="transmembrane region" description="Helical" evidence="1">
    <location>
        <begin position="29"/>
        <end position="47"/>
    </location>
</feature>
<reference evidence="2 3" key="1">
    <citation type="journal article" date="2010" name="J. Bacteriol.">
        <title>Genome sequences of Pelagibaca bermudensis HTCC2601T and Maritimibacter alkaliphilus HTCC2654T, the type strains of two marine Roseobacter genera.</title>
        <authorList>
            <person name="Thrash J.C."/>
            <person name="Cho J.C."/>
            <person name="Ferriera S."/>
            <person name="Johnson J."/>
            <person name="Vergin K.L."/>
            <person name="Giovannoni S.J."/>
        </authorList>
    </citation>
    <scope>NUCLEOTIDE SEQUENCE [LARGE SCALE GENOMIC DNA]</scope>
    <source>
        <strain evidence="2 3">HTCC2654</strain>
    </source>
</reference>
<keyword evidence="1" id="KW-0472">Membrane</keyword>
<feature type="transmembrane region" description="Helical" evidence="1">
    <location>
        <begin position="209"/>
        <end position="228"/>
    </location>
</feature>
<evidence type="ECO:0000313" key="3">
    <source>
        <dbReference type="Proteomes" id="UP000002931"/>
    </source>
</evidence>
<feature type="transmembrane region" description="Helical" evidence="1">
    <location>
        <begin position="176"/>
        <end position="197"/>
    </location>
</feature>
<organism evidence="2 3">
    <name type="scientific">Maritimibacter alkaliphilus HTCC2654</name>
    <dbReference type="NCBI Taxonomy" id="314271"/>
    <lineage>
        <taxon>Bacteria</taxon>
        <taxon>Pseudomonadati</taxon>
        <taxon>Pseudomonadota</taxon>
        <taxon>Alphaproteobacteria</taxon>
        <taxon>Rhodobacterales</taxon>
        <taxon>Roseobacteraceae</taxon>
        <taxon>Maritimibacter</taxon>
    </lineage>
</organism>
<comment type="caution">
    <text evidence="2">The sequence shown here is derived from an EMBL/GenBank/DDBJ whole genome shotgun (WGS) entry which is preliminary data.</text>
</comment>
<evidence type="ECO:0000313" key="2">
    <source>
        <dbReference type="EMBL" id="EAQ14129.1"/>
    </source>
</evidence>
<evidence type="ECO:0008006" key="4">
    <source>
        <dbReference type="Google" id="ProtNLM"/>
    </source>
</evidence>
<dbReference type="AlphaFoldDB" id="A3VB11"/>
<feature type="transmembrane region" description="Helical" evidence="1">
    <location>
        <begin position="97"/>
        <end position="116"/>
    </location>
</feature>
<name>A3VB11_9RHOB</name>
<dbReference type="EMBL" id="AAMT01000002">
    <property type="protein sequence ID" value="EAQ14129.1"/>
    <property type="molecule type" value="Genomic_DNA"/>
</dbReference>
<keyword evidence="3" id="KW-1185">Reference proteome</keyword>